<accession>A0A645D2E3</accession>
<name>A0A645D2E3_9ZZZZ</name>
<comment type="caution">
    <text evidence="1">The sequence shown here is derived from an EMBL/GenBank/DDBJ whole genome shotgun (WGS) entry which is preliminary data.</text>
</comment>
<protein>
    <submittedName>
        <fullName evidence="1">Uncharacterized protein</fullName>
    </submittedName>
</protein>
<dbReference type="AlphaFoldDB" id="A0A645D2E3"/>
<evidence type="ECO:0000313" key="1">
    <source>
        <dbReference type="EMBL" id="MPM83454.1"/>
    </source>
</evidence>
<gene>
    <name evidence="1" type="ORF">SDC9_130518</name>
</gene>
<sequence length="83" mass="8870">MNINPAIVSKAAMIIILTRALPNISSASSFLFCPNLIDISELAPIPINMEKAILITIMGKPILTPAIPKGPTPFPMKTISTKL</sequence>
<reference evidence="1" key="1">
    <citation type="submission" date="2019-08" db="EMBL/GenBank/DDBJ databases">
        <authorList>
            <person name="Kucharzyk K."/>
            <person name="Murdoch R.W."/>
            <person name="Higgins S."/>
            <person name="Loffler F."/>
        </authorList>
    </citation>
    <scope>NUCLEOTIDE SEQUENCE</scope>
</reference>
<proteinExistence type="predicted"/>
<dbReference type="EMBL" id="VSSQ01032247">
    <property type="protein sequence ID" value="MPM83454.1"/>
    <property type="molecule type" value="Genomic_DNA"/>
</dbReference>
<organism evidence="1">
    <name type="scientific">bioreactor metagenome</name>
    <dbReference type="NCBI Taxonomy" id="1076179"/>
    <lineage>
        <taxon>unclassified sequences</taxon>
        <taxon>metagenomes</taxon>
        <taxon>ecological metagenomes</taxon>
    </lineage>
</organism>